<accession>A0A397VH15</accession>
<dbReference type="EMBL" id="QKWP01000531">
    <property type="protein sequence ID" value="RIB18596.1"/>
    <property type="molecule type" value="Genomic_DNA"/>
</dbReference>
<evidence type="ECO:0000313" key="3">
    <source>
        <dbReference type="Proteomes" id="UP000266673"/>
    </source>
</evidence>
<protein>
    <submittedName>
        <fullName evidence="2">Kinase-like domain-containing protein</fullName>
    </submittedName>
</protein>
<comment type="caution">
    <text evidence="2">The sequence shown here is derived from an EMBL/GenBank/DDBJ whole genome shotgun (WGS) entry which is preliminary data.</text>
</comment>
<dbReference type="SMART" id="SM00671">
    <property type="entry name" value="SEL1"/>
    <property type="match status" value="3"/>
</dbReference>
<keyword evidence="2" id="KW-0418">Kinase</keyword>
<keyword evidence="3" id="KW-1185">Reference proteome</keyword>
<dbReference type="Pfam" id="PF08238">
    <property type="entry name" value="Sel1"/>
    <property type="match status" value="3"/>
</dbReference>
<keyword evidence="2" id="KW-0808">Transferase</keyword>
<evidence type="ECO:0000259" key="1">
    <source>
        <dbReference type="PROSITE" id="PS50011"/>
    </source>
</evidence>
<dbReference type="GO" id="GO:0004674">
    <property type="term" value="F:protein serine/threonine kinase activity"/>
    <property type="evidence" value="ECO:0007669"/>
    <property type="project" value="TreeGrafter"/>
</dbReference>
<dbReference type="InterPro" id="IPR006597">
    <property type="entry name" value="Sel1-like"/>
</dbReference>
<sequence>MENEEEFTRITDAFNQQNFDSSQKLDNTKDSNGNYLHGYCYEYGIGIEKEEKKAFTYYQKSADMNNSNGIYQDGYCYYLGIGVKIDKHKAFTYYLKSAEAGNSMGIWKTAWCYYYGIGVEKNNDKWLEWCKKNSKHGKCAHCNEDNTQPAWCLSCDPDIATRWTIGNKNIDDCMKTFQLRARKYEDVIEWIPFDRLSGVKKIGKGGFGSVYSATWLDGVRKVETIKDGDNDIYKKFKSLMACKINSTKLAIYGITQNTETKEYLMVFQYANDGSLYKYLRKNFCDLTWQAKLKILNNISYELYLIHGYAGYIHADFHSGNILQDQGSYIADLGLSRKTDEKVLEGNIYGVMPYVAPEVLLGEQQFTQAADIYGFGVIMSEMTTGQRPFDGHEFDHKLAFKICKRGLRPEFAPGTPKCYIELAKKCMDSDPQKRPSAWDIYHYKINDWLEKIASSNDNEVKKQFLEADKVIESLPISKHPDEMYTSKIISTKSISKVIKNLSQADSVQMDLDITKKNLKILYVHN</sequence>
<organism evidence="2 3">
    <name type="scientific">Gigaspora rosea</name>
    <dbReference type="NCBI Taxonomy" id="44941"/>
    <lineage>
        <taxon>Eukaryota</taxon>
        <taxon>Fungi</taxon>
        <taxon>Fungi incertae sedis</taxon>
        <taxon>Mucoromycota</taxon>
        <taxon>Glomeromycotina</taxon>
        <taxon>Glomeromycetes</taxon>
        <taxon>Diversisporales</taxon>
        <taxon>Gigasporaceae</taxon>
        <taxon>Gigaspora</taxon>
    </lineage>
</organism>
<dbReference type="PANTHER" id="PTHR44329">
    <property type="entry name" value="SERINE/THREONINE-PROTEIN KINASE TNNI3K-RELATED"/>
    <property type="match status" value="1"/>
</dbReference>
<evidence type="ECO:0000313" key="2">
    <source>
        <dbReference type="EMBL" id="RIB18596.1"/>
    </source>
</evidence>
<name>A0A397VH15_9GLOM</name>
<dbReference type="Pfam" id="PF07714">
    <property type="entry name" value="PK_Tyr_Ser-Thr"/>
    <property type="match status" value="1"/>
</dbReference>
<dbReference type="InterPro" id="IPR001245">
    <property type="entry name" value="Ser-Thr/Tyr_kinase_cat_dom"/>
</dbReference>
<dbReference type="STRING" id="44941.A0A397VH15"/>
<dbReference type="InterPro" id="IPR011009">
    <property type="entry name" value="Kinase-like_dom_sf"/>
</dbReference>
<dbReference type="Gene3D" id="1.25.40.10">
    <property type="entry name" value="Tetratricopeptide repeat domain"/>
    <property type="match status" value="1"/>
</dbReference>
<dbReference type="Proteomes" id="UP000266673">
    <property type="component" value="Unassembled WGS sequence"/>
</dbReference>
<dbReference type="SUPFAM" id="SSF56112">
    <property type="entry name" value="Protein kinase-like (PK-like)"/>
    <property type="match status" value="1"/>
</dbReference>
<dbReference type="InterPro" id="IPR000719">
    <property type="entry name" value="Prot_kinase_dom"/>
</dbReference>
<proteinExistence type="predicted"/>
<dbReference type="Gene3D" id="1.10.510.10">
    <property type="entry name" value="Transferase(Phosphotransferase) domain 1"/>
    <property type="match status" value="1"/>
</dbReference>
<dbReference type="InterPro" id="IPR011990">
    <property type="entry name" value="TPR-like_helical_dom_sf"/>
</dbReference>
<dbReference type="GO" id="GO:0005524">
    <property type="term" value="F:ATP binding"/>
    <property type="evidence" value="ECO:0007669"/>
    <property type="project" value="InterPro"/>
</dbReference>
<dbReference type="AlphaFoldDB" id="A0A397VH15"/>
<feature type="domain" description="Protein kinase" evidence="1">
    <location>
        <begin position="196"/>
        <end position="448"/>
    </location>
</feature>
<dbReference type="PROSITE" id="PS50011">
    <property type="entry name" value="PROTEIN_KINASE_DOM"/>
    <property type="match status" value="1"/>
</dbReference>
<dbReference type="SUPFAM" id="SSF81901">
    <property type="entry name" value="HCP-like"/>
    <property type="match status" value="1"/>
</dbReference>
<dbReference type="InterPro" id="IPR051681">
    <property type="entry name" value="Ser/Thr_Kinases-Pseudokinases"/>
</dbReference>
<reference evidence="2 3" key="1">
    <citation type="submission" date="2018-06" db="EMBL/GenBank/DDBJ databases">
        <title>Comparative genomics reveals the genomic features of Rhizophagus irregularis, R. cerebriforme, R. diaphanum and Gigaspora rosea, and their symbiotic lifestyle signature.</title>
        <authorList>
            <person name="Morin E."/>
            <person name="San Clemente H."/>
            <person name="Chen E.C.H."/>
            <person name="De La Providencia I."/>
            <person name="Hainaut M."/>
            <person name="Kuo A."/>
            <person name="Kohler A."/>
            <person name="Murat C."/>
            <person name="Tang N."/>
            <person name="Roy S."/>
            <person name="Loubradou J."/>
            <person name="Henrissat B."/>
            <person name="Grigoriev I.V."/>
            <person name="Corradi N."/>
            <person name="Roux C."/>
            <person name="Martin F.M."/>
        </authorList>
    </citation>
    <scope>NUCLEOTIDE SEQUENCE [LARGE SCALE GENOMIC DNA]</scope>
    <source>
        <strain evidence="2 3">DAOM 194757</strain>
    </source>
</reference>
<gene>
    <name evidence="2" type="ORF">C2G38_2184235</name>
</gene>